<evidence type="ECO:0000313" key="2">
    <source>
        <dbReference type="Proteomes" id="UP000554482"/>
    </source>
</evidence>
<reference evidence="1 2" key="1">
    <citation type="submission" date="2020-06" db="EMBL/GenBank/DDBJ databases">
        <title>Transcriptomic and genomic resources for Thalictrum thalictroides and T. hernandezii: Facilitating candidate gene discovery in an emerging model plant lineage.</title>
        <authorList>
            <person name="Arias T."/>
            <person name="Riano-Pachon D.M."/>
            <person name="Di Stilio V.S."/>
        </authorList>
    </citation>
    <scope>NUCLEOTIDE SEQUENCE [LARGE SCALE GENOMIC DNA]</scope>
    <source>
        <strain evidence="2">cv. WT478/WT964</strain>
        <tissue evidence="1">Leaves</tissue>
    </source>
</reference>
<name>A0A7J6XB84_THATH</name>
<dbReference type="AlphaFoldDB" id="A0A7J6XB84"/>
<sequence length="105" mass="12280">MKHELEMKRLEFKEKAFERQHQDFVRIKEQNILFVSVDSVPAQYHKAFKAKQDALATKCATSWETPDFVVRGLEVDMIAMIKIWRVVVKKIDVVASGSFYVLCFI</sequence>
<accession>A0A7J6XB84</accession>
<dbReference type="EMBL" id="JABWDY010003012">
    <property type="protein sequence ID" value="KAF5206237.1"/>
    <property type="molecule type" value="Genomic_DNA"/>
</dbReference>
<protein>
    <submittedName>
        <fullName evidence="1">Uncharacterized protein</fullName>
    </submittedName>
</protein>
<gene>
    <name evidence="1" type="ORF">FRX31_004175</name>
</gene>
<organism evidence="1 2">
    <name type="scientific">Thalictrum thalictroides</name>
    <name type="common">Rue-anemone</name>
    <name type="synonym">Anemone thalictroides</name>
    <dbReference type="NCBI Taxonomy" id="46969"/>
    <lineage>
        <taxon>Eukaryota</taxon>
        <taxon>Viridiplantae</taxon>
        <taxon>Streptophyta</taxon>
        <taxon>Embryophyta</taxon>
        <taxon>Tracheophyta</taxon>
        <taxon>Spermatophyta</taxon>
        <taxon>Magnoliopsida</taxon>
        <taxon>Ranunculales</taxon>
        <taxon>Ranunculaceae</taxon>
        <taxon>Thalictroideae</taxon>
        <taxon>Thalictrum</taxon>
    </lineage>
</organism>
<proteinExistence type="predicted"/>
<comment type="caution">
    <text evidence="1">The sequence shown here is derived from an EMBL/GenBank/DDBJ whole genome shotgun (WGS) entry which is preliminary data.</text>
</comment>
<dbReference type="Proteomes" id="UP000554482">
    <property type="component" value="Unassembled WGS sequence"/>
</dbReference>
<keyword evidence="2" id="KW-1185">Reference proteome</keyword>
<evidence type="ECO:0000313" key="1">
    <source>
        <dbReference type="EMBL" id="KAF5206237.1"/>
    </source>
</evidence>